<keyword evidence="5" id="KW-0503">Monooxygenase</keyword>
<dbReference type="PRINTS" id="PR00420">
    <property type="entry name" value="RNGMNOXGNASE"/>
</dbReference>
<name>A0AAD7TMW7_9APHY</name>
<dbReference type="PANTHER" id="PTHR13789">
    <property type="entry name" value="MONOOXYGENASE"/>
    <property type="match status" value="1"/>
</dbReference>
<dbReference type="InterPro" id="IPR036188">
    <property type="entry name" value="FAD/NAD-bd_sf"/>
</dbReference>
<dbReference type="EMBL" id="JAPEVG010000333">
    <property type="protein sequence ID" value="KAJ8468522.1"/>
    <property type="molecule type" value="Genomic_DNA"/>
</dbReference>
<reference evidence="7" key="1">
    <citation type="submission" date="2022-11" db="EMBL/GenBank/DDBJ databases">
        <title>Genome Sequence of Cubamyces cubensis.</title>
        <authorList>
            <person name="Buettner E."/>
        </authorList>
    </citation>
    <scope>NUCLEOTIDE SEQUENCE</scope>
    <source>
        <strain evidence="7">MPL-01</strain>
    </source>
</reference>
<evidence type="ECO:0000313" key="8">
    <source>
        <dbReference type="Proteomes" id="UP001215151"/>
    </source>
</evidence>
<gene>
    <name evidence="7" type="ORF">ONZ51_g9592</name>
</gene>
<dbReference type="AlphaFoldDB" id="A0AAD7TMW7"/>
<evidence type="ECO:0000256" key="4">
    <source>
        <dbReference type="ARBA" id="ARBA00023002"/>
    </source>
</evidence>
<evidence type="ECO:0000256" key="1">
    <source>
        <dbReference type="ARBA" id="ARBA00007992"/>
    </source>
</evidence>
<keyword evidence="3" id="KW-0274">FAD</keyword>
<keyword evidence="4" id="KW-0560">Oxidoreductase</keyword>
<dbReference type="PANTHER" id="PTHR13789:SF309">
    <property type="entry name" value="PUTATIVE (AFU_ORTHOLOGUE AFUA_6G14510)-RELATED"/>
    <property type="match status" value="1"/>
</dbReference>
<keyword evidence="2" id="KW-0285">Flavoprotein</keyword>
<dbReference type="InterPro" id="IPR050493">
    <property type="entry name" value="FAD-dep_Monooxygenase_BioMet"/>
</dbReference>
<evidence type="ECO:0000256" key="5">
    <source>
        <dbReference type="ARBA" id="ARBA00023033"/>
    </source>
</evidence>
<keyword evidence="8" id="KW-1185">Reference proteome</keyword>
<evidence type="ECO:0000259" key="6">
    <source>
        <dbReference type="Pfam" id="PF01494"/>
    </source>
</evidence>
<comment type="caution">
    <text evidence="7">The sequence shown here is derived from an EMBL/GenBank/DDBJ whole genome shotgun (WGS) entry which is preliminary data.</text>
</comment>
<comment type="similarity">
    <text evidence="1">Belongs to the paxM FAD-dependent monooxygenase family.</text>
</comment>
<sequence>MSKTKVIIAGAGITGPVLAMFLKGTGYDPIIYERTERPTNHGLSLALQPNGLRVLALIPGLLERIVGGKVEEIVHYSVLPEDLGELSRSDSPARAEAEEGFGVRGVRRTVLHHVLLEHAKDLGTPIIFGYQLVSLDEAANSVRVTFANGKTDSASFVVGCDGLHSNTRECLFGKQNPTFTGLVQTGGLSETPEELLTQRAVINVYDNGAHLTAYPVNDHQTSWALTTMELEARESWRVMDEEAQQKFRECSYSQWPFGAGKLVSSGTHIVRYGLYDRPELQAWHKGRVVLLGDAAHPTSPHIGQGANQAFEDIYHLVRLLCKHNPSAVTPSTELLSKIFTQFEDLRIPRTSEFVKRARKLGELRVVHGVEECKKRNNHLRQMEVVSLQDVLNNPFVAGYSEVSLVL</sequence>
<protein>
    <recommendedName>
        <fullName evidence="6">FAD-binding domain-containing protein</fullName>
    </recommendedName>
</protein>
<evidence type="ECO:0000256" key="2">
    <source>
        <dbReference type="ARBA" id="ARBA00022630"/>
    </source>
</evidence>
<organism evidence="7 8">
    <name type="scientific">Trametes cubensis</name>
    <dbReference type="NCBI Taxonomy" id="1111947"/>
    <lineage>
        <taxon>Eukaryota</taxon>
        <taxon>Fungi</taxon>
        <taxon>Dikarya</taxon>
        <taxon>Basidiomycota</taxon>
        <taxon>Agaricomycotina</taxon>
        <taxon>Agaricomycetes</taxon>
        <taxon>Polyporales</taxon>
        <taxon>Polyporaceae</taxon>
        <taxon>Trametes</taxon>
    </lineage>
</organism>
<dbReference type="GO" id="GO:0004497">
    <property type="term" value="F:monooxygenase activity"/>
    <property type="evidence" value="ECO:0007669"/>
    <property type="project" value="UniProtKB-KW"/>
</dbReference>
<dbReference type="GO" id="GO:0071949">
    <property type="term" value="F:FAD binding"/>
    <property type="evidence" value="ECO:0007669"/>
    <property type="project" value="InterPro"/>
</dbReference>
<evidence type="ECO:0000313" key="7">
    <source>
        <dbReference type="EMBL" id="KAJ8468522.1"/>
    </source>
</evidence>
<accession>A0AAD7TMW7</accession>
<dbReference type="InterPro" id="IPR002938">
    <property type="entry name" value="FAD-bd"/>
</dbReference>
<proteinExistence type="inferred from homology"/>
<feature type="domain" description="FAD-binding" evidence="6">
    <location>
        <begin position="3"/>
        <end position="322"/>
    </location>
</feature>
<dbReference type="Gene3D" id="3.50.50.60">
    <property type="entry name" value="FAD/NAD(P)-binding domain"/>
    <property type="match status" value="1"/>
</dbReference>
<dbReference type="SUPFAM" id="SSF51905">
    <property type="entry name" value="FAD/NAD(P)-binding domain"/>
    <property type="match status" value="1"/>
</dbReference>
<evidence type="ECO:0000256" key="3">
    <source>
        <dbReference type="ARBA" id="ARBA00022827"/>
    </source>
</evidence>
<dbReference type="Proteomes" id="UP001215151">
    <property type="component" value="Unassembled WGS sequence"/>
</dbReference>
<dbReference type="Pfam" id="PF01494">
    <property type="entry name" value="FAD_binding_3"/>
    <property type="match status" value="1"/>
</dbReference>